<dbReference type="InterPro" id="IPR036880">
    <property type="entry name" value="Kunitz_BPTI_sf"/>
</dbReference>
<sequence>MKNLLLLGIVSAVLGITRSEMPEFCMLPSDGGTGPKFDVSLYYNHEKGECNPFLYYGSGGNANRFANERECIRNCSADAEKIYPMDETEACLLKKKEGGCNGKHLRYYYDSIHDKCKKFLWTGCIGNGNRFFDFDSCNKTCAGIHEDGDDPEEDEPDTPIAIICGVLLALIIAAIIITVVVLTVQSNKKKSKKKGAAKSKDGKAESPLQTPGIEMA</sequence>
<dbReference type="AlphaFoldDB" id="A0A3Q1EMT1"/>
<feature type="chain" id="PRO_5018696678" evidence="4">
    <location>
        <begin position="20"/>
        <end position="216"/>
    </location>
</feature>
<keyword evidence="3" id="KW-1133">Transmembrane helix</keyword>
<dbReference type="OrthoDB" id="4473401at2759"/>
<evidence type="ECO:0000259" key="5">
    <source>
        <dbReference type="PROSITE" id="PS50279"/>
    </source>
</evidence>
<proteinExistence type="predicted"/>
<evidence type="ECO:0000256" key="4">
    <source>
        <dbReference type="SAM" id="SignalP"/>
    </source>
</evidence>
<dbReference type="InterPro" id="IPR020901">
    <property type="entry name" value="Prtase_inh_Kunz-CS"/>
</dbReference>
<dbReference type="SMART" id="SM00131">
    <property type="entry name" value="KU"/>
    <property type="match status" value="2"/>
</dbReference>
<protein>
    <submittedName>
        <fullName evidence="6">Kunitz-type serine protease inhibitor bitisilin-3-like</fullName>
    </submittedName>
</protein>
<dbReference type="Ensembl" id="ENSAPOT00000008710.1">
    <property type="protein sequence ID" value="ENSAPOP00000005233.1"/>
    <property type="gene ID" value="ENSAPOG00000006881.1"/>
</dbReference>
<dbReference type="PANTHER" id="PTHR10083:SF373">
    <property type="entry name" value="SERINE PEPTIDASE INHIBITOR, KUNITZ TYPE, 2"/>
    <property type="match status" value="1"/>
</dbReference>
<dbReference type="Gene3D" id="4.10.410.10">
    <property type="entry name" value="Pancreatic trypsin inhibitor Kunitz domain"/>
    <property type="match status" value="2"/>
</dbReference>
<dbReference type="InterPro" id="IPR050098">
    <property type="entry name" value="TFPI/VKTCI-like"/>
</dbReference>
<dbReference type="Proteomes" id="UP000257200">
    <property type="component" value="Unplaced"/>
</dbReference>
<feature type="domain" description="BPTI/Kunitz inhibitor" evidence="5">
    <location>
        <begin position="91"/>
        <end position="141"/>
    </location>
</feature>
<dbReference type="SUPFAM" id="SSF57362">
    <property type="entry name" value="BPTI-like"/>
    <property type="match status" value="2"/>
</dbReference>
<reference evidence="6" key="2">
    <citation type="submission" date="2025-09" db="UniProtKB">
        <authorList>
            <consortium name="Ensembl"/>
        </authorList>
    </citation>
    <scope>IDENTIFICATION</scope>
</reference>
<dbReference type="Pfam" id="PF00014">
    <property type="entry name" value="Kunitz_BPTI"/>
    <property type="match status" value="2"/>
</dbReference>
<evidence type="ECO:0000313" key="6">
    <source>
        <dbReference type="Ensembl" id="ENSAPOP00000005233.1"/>
    </source>
</evidence>
<evidence type="ECO:0000256" key="1">
    <source>
        <dbReference type="ARBA" id="ARBA00023157"/>
    </source>
</evidence>
<keyword evidence="3" id="KW-0472">Membrane</keyword>
<keyword evidence="1" id="KW-1015">Disulfide bond</keyword>
<accession>A0A3Q1EMT1</accession>
<feature type="signal peptide" evidence="4">
    <location>
        <begin position="1"/>
        <end position="19"/>
    </location>
</feature>
<feature type="transmembrane region" description="Helical" evidence="3">
    <location>
        <begin position="160"/>
        <end position="184"/>
    </location>
</feature>
<dbReference type="GO" id="GO:0004867">
    <property type="term" value="F:serine-type endopeptidase inhibitor activity"/>
    <property type="evidence" value="ECO:0007669"/>
    <property type="project" value="InterPro"/>
</dbReference>
<reference evidence="6" key="1">
    <citation type="submission" date="2025-08" db="UniProtKB">
        <authorList>
            <consortium name="Ensembl"/>
        </authorList>
    </citation>
    <scope>IDENTIFICATION</scope>
</reference>
<dbReference type="PROSITE" id="PS00280">
    <property type="entry name" value="BPTI_KUNITZ_1"/>
    <property type="match status" value="1"/>
</dbReference>
<dbReference type="PANTHER" id="PTHR10083">
    <property type="entry name" value="KUNITZ-TYPE PROTEASE INHIBITOR-RELATED"/>
    <property type="match status" value="1"/>
</dbReference>
<dbReference type="GeneID" id="110948771"/>
<dbReference type="InterPro" id="IPR002223">
    <property type="entry name" value="Kunitz_BPTI"/>
</dbReference>
<organism evidence="6 7">
    <name type="scientific">Acanthochromis polyacanthus</name>
    <name type="common">spiny chromis</name>
    <dbReference type="NCBI Taxonomy" id="80966"/>
    <lineage>
        <taxon>Eukaryota</taxon>
        <taxon>Metazoa</taxon>
        <taxon>Chordata</taxon>
        <taxon>Craniata</taxon>
        <taxon>Vertebrata</taxon>
        <taxon>Euteleostomi</taxon>
        <taxon>Actinopterygii</taxon>
        <taxon>Neopterygii</taxon>
        <taxon>Teleostei</taxon>
        <taxon>Neoteleostei</taxon>
        <taxon>Acanthomorphata</taxon>
        <taxon>Ovalentaria</taxon>
        <taxon>Pomacentridae</taxon>
        <taxon>Acanthochromis</taxon>
    </lineage>
</organism>
<dbReference type="GeneTree" id="ENSGT00940000168688"/>
<keyword evidence="3" id="KW-0812">Transmembrane</keyword>
<evidence type="ECO:0000256" key="2">
    <source>
        <dbReference type="SAM" id="MobiDB-lite"/>
    </source>
</evidence>
<feature type="region of interest" description="Disordered" evidence="2">
    <location>
        <begin position="189"/>
        <end position="216"/>
    </location>
</feature>
<evidence type="ECO:0000256" key="3">
    <source>
        <dbReference type="SAM" id="Phobius"/>
    </source>
</evidence>
<name>A0A3Q1EMT1_9TELE</name>
<dbReference type="RefSeq" id="XP_022046163.1">
    <property type="nucleotide sequence ID" value="XM_022190471.2"/>
</dbReference>
<keyword evidence="7" id="KW-1185">Reference proteome</keyword>
<dbReference type="InParanoid" id="A0A3Q1EMT1"/>
<keyword evidence="4" id="KW-0732">Signal</keyword>
<dbReference type="PRINTS" id="PR00759">
    <property type="entry name" value="BASICPTASE"/>
</dbReference>
<dbReference type="PROSITE" id="PS50279">
    <property type="entry name" value="BPTI_KUNITZ_2"/>
    <property type="match status" value="2"/>
</dbReference>
<dbReference type="GO" id="GO:0005615">
    <property type="term" value="C:extracellular space"/>
    <property type="evidence" value="ECO:0007669"/>
    <property type="project" value="TreeGrafter"/>
</dbReference>
<evidence type="ECO:0000313" key="7">
    <source>
        <dbReference type="Proteomes" id="UP000257200"/>
    </source>
</evidence>
<feature type="domain" description="BPTI/Kunitz inhibitor" evidence="5">
    <location>
        <begin position="25"/>
        <end position="75"/>
    </location>
</feature>